<reference evidence="3" key="1">
    <citation type="submission" date="2017-09" db="EMBL/GenBank/DDBJ databases">
        <title>Depth-based differentiation of microbial function through sediment-hosted aquifers and enrichment of novel symbionts in the deep terrestrial subsurface.</title>
        <authorList>
            <person name="Probst A.J."/>
            <person name="Ladd B."/>
            <person name="Jarett J.K."/>
            <person name="Geller-Mcgrath D.E."/>
            <person name="Sieber C.M.K."/>
            <person name="Emerson J.B."/>
            <person name="Anantharaman K."/>
            <person name="Thomas B.C."/>
            <person name="Malmstrom R."/>
            <person name="Stieglmeier M."/>
            <person name="Klingl A."/>
            <person name="Woyke T."/>
            <person name="Ryan C.M."/>
            <person name="Banfield J.F."/>
        </authorList>
    </citation>
    <scope>NUCLEOTIDE SEQUENCE [LARGE SCALE GENOMIC DNA]</scope>
</reference>
<evidence type="ECO:0000256" key="1">
    <source>
        <dbReference type="SAM" id="Phobius"/>
    </source>
</evidence>
<organism evidence="2 3">
    <name type="scientific">Candidatus Wolfebacteria bacterium CG_4_10_14_0_2_um_filter_39_18</name>
    <dbReference type="NCBI Taxonomy" id="1975061"/>
    <lineage>
        <taxon>Bacteria</taxon>
        <taxon>Candidatus Wolfeibacteriota</taxon>
    </lineage>
</organism>
<name>A0A2M7TG89_9BACT</name>
<dbReference type="EMBL" id="PFNM01000025">
    <property type="protein sequence ID" value="PIZ45034.1"/>
    <property type="molecule type" value="Genomic_DNA"/>
</dbReference>
<dbReference type="Proteomes" id="UP000230553">
    <property type="component" value="Unassembled WGS sequence"/>
</dbReference>
<accession>A0A2M7TG89</accession>
<keyword evidence="1" id="KW-0472">Membrane</keyword>
<dbReference type="AlphaFoldDB" id="A0A2M7TG89"/>
<proteinExistence type="predicted"/>
<comment type="caution">
    <text evidence="2">The sequence shown here is derived from an EMBL/GenBank/DDBJ whole genome shotgun (WGS) entry which is preliminary data.</text>
</comment>
<gene>
    <name evidence="2" type="ORF">COY31_01205</name>
</gene>
<keyword evidence="1" id="KW-1133">Transmembrane helix</keyword>
<feature type="transmembrane region" description="Helical" evidence="1">
    <location>
        <begin position="7"/>
        <end position="27"/>
    </location>
</feature>
<evidence type="ECO:0000313" key="3">
    <source>
        <dbReference type="Proteomes" id="UP000230553"/>
    </source>
</evidence>
<keyword evidence="1" id="KW-0812">Transmembrane</keyword>
<protein>
    <submittedName>
        <fullName evidence="2">Uncharacterized protein</fullName>
    </submittedName>
</protein>
<evidence type="ECO:0000313" key="2">
    <source>
        <dbReference type="EMBL" id="PIZ45034.1"/>
    </source>
</evidence>
<sequence length="192" mass="21929">MDRKKLIILISSAVAVIIIIVLSAKLYPIAFVGWQPVIYGDFNKNYNSAVFYYTKAISTYNKSNTDIINSSEVRNEIKRAGLEALIEDILILNELKKIFSSSELKNQIDKNVTAAIQGKDIKKEIETLYGLSVSEFTKYFLKPQARREILEARLRLENGSFDQWLANAEKQAKIMIFLPGFEWKDGTVIIKK</sequence>